<evidence type="ECO:0008006" key="3">
    <source>
        <dbReference type="Google" id="ProtNLM"/>
    </source>
</evidence>
<protein>
    <recommendedName>
        <fullName evidence="3">Glucokinase</fullName>
    </recommendedName>
</protein>
<dbReference type="PANTHER" id="PTHR18964">
    <property type="entry name" value="ROK (REPRESSOR, ORF, KINASE) FAMILY"/>
    <property type="match status" value="1"/>
</dbReference>
<organism evidence="2">
    <name type="scientific">uncultured Eubacteriales bacterium</name>
    <dbReference type="NCBI Taxonomy" id="172733"/>
    <lineage>
        <taxon>Bacteria</taxon>
        <taxon>Bacillati</taxon>
        <taxon>Bacillota</taxon>
        <taxon>Clostridia</taxon>
        <taxon>Eubacteriales</taxon>
        <taxon>environmental samples</taxon>
    </lineage>
</organism>
<proteinExistence type="inferred from homology"/>
<reference evidence="2" key="1">
    <citation type="submission" date="2016-04" db="EMBL/GenBank/DDBJ databases">
        <authorList>
            <person name="Evans L.H."/>
            <person name="Alamgir A."/>
            <person name="Owens N."/>
            <person name="Weber N.D."/>
            <person name="Virtaneva K."/>
            <person name="Barbian K."/>
            <person name="Babar A."/>
            <person name="Rosenke K."/>
        </authorList>
    </citation>
    <scope>NUCLEOTIDE SEQUENCE</scope>
    <source>
        <strain evidence="2">86</strain>
    </source>
</reference>
<accession>A0A212JV67</accession>
<dbReference type="InterPro" id="IPR043129">
    <property type="entry name" value="ATPase_NBD"/>
</dbReference>
<sequence length="327" mass="34552">MCEEKQESASAEGRRYLSVEIGGTKQQIAVGTASGQILERRCAKLGDQTTAAGILAWIKATVDDICSGADFSGIGVGFGGPIDPVSGRIICSLQVEGWKNFSLRGWFEDTFHLPTVVLNDTVTGGVAEWKLGAGMGCRRLFYTNIGTGIGGGLYDRGGYGASSLGYTWLPDWRSTEPGTGTRLEFLCAGPWIESRLRQPGYVPADSVLAGRSAPLTCSDLAEGGRTGDPFCMAELDRVASSFAMGLTNVLALAAPDRLVVGGGVAKMGEVFFSRLRRFTSEFAFVGTISNYQLLPSALMDDAVLAGALLLSGDPALARDGTAWHQSI</sequence>
<dbReference type="Gene3D" id="3.30.420.40">
    <property type="match status" value="2"/>
</dbReference>
<dbReference type="Pfam" id="PF00480">
    <property type="entry name" value="ROK"/>
    <property type="match status" value="1"/>
</dbReference>
<evidence type="ECO:0000313" key="2">
    <source>
        <dbReference type="EMBL" id="SBW03293.1"/>
    </source>
</evidence>
<comment type="similarity">
    <text evidence="1">Belongs to the ROK (NagC/XylR) family.</text>
</comment>
<gene>
    <name evidence="2" type="ORF">KL86CLO1_11761</name>
</gene>
<evidence type="ECO:0000256" key="1">
    <source>
        <dbReference type="ARBA" id="ARBA00006479"/>
    </source>
</evidence>
<dbReference type="AlphaFoldDB" id="A0A212JV67"/>
<dbReference type="PANTHER" id="PTHR18964:SF149">
    <property type="entry name" value="BIFUNCTIONAL UDP-N-ACETYLGLUCOSAMINE 2-EPIMERASE_N-ACETYLMANNOSAMINE KINASE"/>
    <property type="match status" value="1"/>
</dbReference>
<dbReference type="SUPFAM" id="SSF53067">
    <property type="entry name" value="Actin-like ATPase domain"/>
    <property type="match status" value="1"/>
</dbReference>
<dbReference type="EMBL" id="FLUN01000001">
    <property type="protein sequence ID" value="SBW03293.1"/>
    <property type="molecule type" value="Genomic_DNA"/>
</dbReference>
<dbReference type="InterPro" id="IPR000600">
    <property type="entry name" value="ROK"/>
</dbReference>
<name>A0A212JV67_9FIRM</name>
<dbReference type="CDD" id="cd23763">
    <property type="entry name" value="ASKHA_ATPase_ROK"/>
    <property type="match status" value="1"/>
</dbReference>